<comment type="caution">
    <text evidence="1">The sequence shown here is derived from an EMBL/GenBank/DDBJ whole genome shotgun (WGS) entry which is preliminary data.</text>
</comment>
<sequence length="304" mass="33984">MKRVISFLSIIVFVAGCKEPARVDKRVPVNGTPVSVQLPAGFYADPTIAGFRHNIYSATILVMSIPIEYHQALVDMAKDKLAAVGQQLVSREDVKVNGAEGVLCKLYYEERGMNFYQWRLIVPERGNTLTVNGTFTADQDKEISGTVRDALLTTQVDPVWKPDTASISFRVRPPADLKLAKVFEGPSVMYTHDGSWTNDAIFSYSMLMGRNAHAVDKKSIYALESFRQLCSTCIIEHQDSTLVVDGLPGIEVWGTRTDSLATRLKYQAILFDSTMSYYVVGTADKAHADKLEDFRASVRTWRKR</sequence>
<name>A0AAP2DYD0_9BACT</name>
<organism evidence="1 2">
    <name type="scientific">Dawidia cretensis</name>
    <dbReference type="NCBI Taxonomy" id="2782350"/>
    <lineage>
        <taxon>Bacteria</taxon>
        <taxon>Pseudomonadati</taxon>
        <taxon>Bacteroidota</taxon>
        <taxon>Cytophagia</taxon>
        <taxon>Cytophagales</taxon>
        <taxon>Chryseotaleaceae</taxon>
        <taxon>Dawidia</taxon>
    </lineage>
</organism>
<gene>
    <name evidence="1" type="ORF">KK062_09545</name>
</gene>
<dbReference type="RefSeq" id="WP_254084059.1">
    <property type="nucleotide sequence ID" value="NZ_JAHESE010000006.1"/>
</dbReference>
<keyword evidence="2" id="KW-1185">Reference proteome</keyword>
<evidence type="ECO:0000313" key="2">
    <source>
        <dbReference type="Proteomes" id="UP001319080"/>
    </source>
</evidence>
<evidence type="ECO:0000313" key="1">
    <source>
        <dbReference type="EMBL" id="MBT1708468.1"/>
    </source>
</evidence>
<dbReference type="EMBL" id="JAHESE010000006">
    <property type="protein sequence ID" value="MBT1708468.1"/>
    <property type="molecule type" value="Genomic_DNA"/>
</dbReference>
<accession>A0AAP2DYD0</accession>
<dbReference type="AlphaFoldDB" id="A0AAP2DYD0"/>
<dbReference type="Proteomes" id="UP001319080">
    <property type="component" value="Unassembled WGS sequence"/>
</dbReference>
<proteinExistence type="predicted"/>
<reference evidence="1 2" key="1">
    <citation type="submission" date="2021-05" db="EMBL/GenBank/DDBJ databases">
        <title>A Polyphasic approach of four new species of the genus Ohtaekwangia: Ohtaekwangia histidinii sp. nov., Ohtaekwangia cretensis sp. nov., Ohtaekwangia indiensis sp. nov., Ohtaekwangia reichenbachii sp. nov. from diverse environment.</title>
        <authorList>
            <person name="Octaviana S."/>
        </authorList>
    </citation>
    <scope>NUCLEOTIDE SEQUENCE [LARGE SCALE GENOMIC DNA]</scope>
    <source>
        <strain evidence="1 2">PWU5</strain>
    </source>
</reference>
<dbReference type="PROSITE" id="PS51257">
    <property type="entry name" value="PROKAR_LIPOPROTEIN"/>
    <property type="match status" value="1"/>
</dbReference>
<protein>
    <submittedName>
        <fullName evidence="1">Uncharacterized protein</fullName>
    </submittedName>
</protein>